<keyword evidence="3" id="KW-1185">Reference proteome</keyword>
<dbReference type="Proteomes" id="UP000214646">
    <property type="component" value="Unassembled WGS sequence"/>
</dbReference>
<proteinExistence type="predicted"/>
<dbReference type="InterPro" id="IPR011990">
    <property type="entry name" value="TPR-like_helical_dom_sf"/>
</dbReference>
<evidence type="ECO:0000256" key="1">
    <source>
        <dbReference type="SAM" id="MobiDB-lite"/>
    </source>
</evidence>
<evidence type="ECO:0000313" key="2">
    <source>
        <dbReference type="EMBL" id="OWK37334.1"/>
    </source>
</evidence>
<gene>
    <name evidence="2" type="ORF">FRUB_06454</name>
</gene>
<comment type="caution">
    <text evidence="2">The sequence shown here is derived from an EMBL/GenBank/DDBJ whole genome shotgun (WGS) entry which is preliminary data.</text>
</comment>
<dbReference type="Gene3D" id="1.25.40.10">
    <property type="entry name" value="Tetratricopeptide repeat domain"/>
    <property type="match status" value="1"/>
</dbReference>
<dbReference type="AlphaFoldDB" id="A0A225DCG4"/>
<protein>
    <submittedName>
        <fullName evidence="2">Uncharacterized protein</fullName>
    </submittedName>
</protein>
<sequence>MFPGPNAKNPGISQHQRDFTPQKMVQKALGINRNVLGENHPDTAHSYNSV</sequence>
<organism evidence="2 3">
    <name type="scientific">Fimbriiglobus ruber</name>
    <dbReference type="NCBI Taxonomy" id="1908690"/>
    <lineage>
        <taxon>Bacteria</taxon>
        <taxon>Pseudomonadati</taxon>
        <taxon>Planctomycetota</taxon>
        <taxon>Planctomycetia</taxon>
        <taxon>Gemmatales</taxon>
        <taxon>Gemmataceae</taxon>
        <taxon>Fimbriiglobus</taxon>
    </lineage>
</organism>
<name>A0A225DCG4_9BACT</name>
<reference evidence="3" key="1">
    <citation type="submission" date="2017-06" db="EMBL/GenBank/DDBJ databases">
        <title>Genome analysis of Fimbriiglobus ruber SP5, the first member of the order Planctomycetales with confirmed chitinolytic capability.</title>
        <authorList>
            <person name="Ravin N.V."/>
            <person name="Rakitin A.L."/>
            <person name="Ivanova A.A."/>
            <person name="Beletsky A.V."/>
            <person name="Kulichevskaya I.S."/>
            <person name="Mardanov A.V."/>
            <person name="Dedysh S.N."/>
        </authorList>
    </citation>
    <scope>NUCLEOTIDE SEQUENCE [LARGE SCALE GENOMIC DNA]</scope>
    <source>
        <strain evidence="3">SP5</strain>
    </source>
</reference>
<dbReference type="EMBL" id="NIDE01000014">
    <property type="protein sequence ID" value="OWK37334.1"/>
    <property type="molecule type" value="Genomic_DNA"/>
</dbReference>
<evidence type="ECO:0000313" key="3">
    <source>
        <dbReference type="Proteomes" id="UP000214646"/>
    </source>
</evidence>
<accession>A0A225DCG4</accession>
<feature type="region of interest" description="Disordered" evidence="1">
    <location>
        <begin position="1"/>
        <end position="22"/>
    </location>
</feature>